<dbReference type="EMBL" id="CAAALY010004892">
    <property type="protein sequence ID" value="VEL08855.1"/>
    <property type="molecule type" value="Genomic_DNA"/>
</dbReference>
<evidence type="ECO:0000313" key="2">
    <source>
        <dbReference type="Proteomes" id="UP000784294"/>
    </source>
</evidence>
<keyword evidence="2" id="KW-1185">Reference proteome</keyword>
<comment type="caution">
    <text evidence="1">The sequence shown here is derived from an EMBL/GenBank/DDBJ whole genome shotgun (WGS) entry which is preliminary data.</text>
</comment>
<dbReference type="Proteomes" id="UP000784294">
    <property type="component" value="Unassembled WGS sequence"/>
</dbReference>
<dbReference type="AlphaFoldDB" id="A0A448WD24"/>
<proteinExistence type="predicted"/>
<gene>
    <name evidence="1" type="ORF">PXEA_LOCUS2295</name>
</gene>
<name>A0A448WD24_9PLAT</name>
<protein>
    <submittedName>
        <fullName evidence="1">Uncharacterized protein</fullName>
    </submittedName>
</protein>
<sequence length="125" mass="14626">MVPPQQLHQPARISPMIIVWPGSCYEEEMQKHKGDKQQMGTCREIDLLCFCNLLSTKSIQFDLLFASPLAIWYQFMFISPHLLTCFPSPTGTTHLNDTIFMKKPFFYVFSSEVYSTKFLFYRLLV</sequence>
<reference evidence="1" key="1">
    <citation type="submission" date="2018-11" db="EMBL/GenBank/DDBJ databases">
        <authorList>
            <consortium name="Pathogen Informatics"/>
        </authorList>
    </citation>
    <scope>NUCLEOTIDE SEQUENCE</scope>
</reference>
<evidence type="ECO:0000313" key="1">
    <source>
        <dbReference type="EMBL" id="VEL08855.1"/>
    </source>
</evidence>
<organism evidence="1 2">
    <name type="scientific">Protopolystoma xenopodis</name>
    <dbReference type="NCBI Taxonomy" id="117903"/>
    <lineage>
        <taxon>Eukaryota</taxon>
        <taxon>Metazoa</taxon>
        <taxon>Spiralia</taxon>
        <taxon>Lophotrochozoa</taxon>
        <taxon>Platyhelminthes</taxon>
        <taxon>Monogenea</taxon>
        <taxon>Polyopisthocotylea</taxon>
        <taxon>Polystomatidea</taxon>
        <taxon>Polystomatidae</taxon>
        <taxon>Protopolystoma</taxon>
    </lineage>
</organism>
<accession>A0A448WD24</accession>